<dbReference type="GO" id="GO:0005783">
    <property type="term" value="C:endoplasmic reticulum"/>
    <property type="evidence" value="ECO:0007669"/>
    <property type="project" value="InterPro"/>
</dbReference>
<dbReference type="GO" id="GO:0004656">
    <property type="term" value="F:procollagen-proline 4-dioxygenase activity"/>
    <property type="evidence" value="ECO:0007669"/>
    <property type="project" value="InterPro"/>
</dbReference>
<accession>A0A238BK71</accession>
<dbReference type="Gene3D" id="2.60.120.620">
    <property type="entry name" value="q2cbj1_9rhob like domain"/>
    <property type="match status" value="1"/>
</dbReference>
<dbReference type="Pfam" id="PF08336">
    <property type="entry name" value="P4Ha_N"/>
    <property type="match status" value="1"/>
</dbReference>
<evidence type="ECO:0000259" key="4">
    <source>
        <dbReference type="Pfam" id="PF08336"/>
    </source>
</evidence>
<name>A0A238BK71_9BILA</name>
<protein>
    <submittedName>
        <fullName evidence="5">Prolyl 4-Hydroxylase alpha-subunit, region</fullName>
    </submittedName>
</protein>
<keyword evidence="2" id="KW-0847">Vitamin C</keyword>
<evidence type="ECO:0000313" key="5">
    <source>
        <dbReference type="EMBL" id="OZC05434.1"/>
    </source>
</evidence>
<keyword evidence="1" id="KW-0479">Metal-binding</keyword>
<keyword evidence="3" id="KW-0408">Iron</keyword>
<evidence type="ECO:0000256" key="3">
    <source>
        <dbReference type="ARBA" id="ARBA00023004"/>
    </source>
</evidence>
<organism evidence="5 6">
    <name type="scientific">Onchocerca flexuosa</name>
    <dbReference type="NCBI Taxonomy" id="387005"/>
    <lineage>
        <taxon>Eukaryota</taxon>
        <taxon>Metazoa</taxon>
        <taxon>Ecdysozoa</taxon>
        <taxon>Nematoda</taxon>
        <taxon>Chromadorea</taxon>
        <taxon>Rhabditida</taxon>
        <taxon>Spirurina</taxon>
        <taxon>Spiruromorpha</taxon>
        <taxon>Filarioidea</taxon>
        <taxon>Onchocercidae</taxon>
        <taxon>Onchocerca</taxon>
    </lineage>
</organism>
<dbReference type="AlphaFoldDB" id="A0A238BK71"/>
<gene>
    <name evidence="5" type="ORF">X798_07593</name>
</gene>
<dbReference type="PANTHER" id="PTHR10869:SF244">
    <property type="entry name" value="PROLYL 4-HYDROXYLASE SUBUNIT ALPHA-2"/>
    <property type="match status" value="1"/>
</dbReference>
<dbReference type="PANTHER" id="PTHR10869">
    <property type="entry name" value="PROLYL 4-HYDROXYLASE ALPHA SUBUNIT"/>
    <property type="match status" value="1"/>
</dbReference>
<dbReference type="EMBL" id="KZ271126">
    <property type="protein sequence ID" value="OZC05434.1"/>
    <property type="molecule type" value="Genomic_DNA"/>
</dbReference>
<keyword evidence="6" id="KW-1185">Reference proteome</keyword>
<proteinExistence type="predicted"/>
<dbReference type="Proteomes" id="UP000242913">
    <property type="component" value="Unassembled WGS sequence"/>
</dbReference>
<feature type="domain" description="Prolyl 4-hydroxylase N-terminal" evidence="4">
    <location>
        <begin position="22"/>
        <end position="126"/>
    </location>
</feature>
<dbReference type="InterPro" id="IPR045054">
    <property type="entry name" value="P4HA-like"/>
</dbReference>
<dbReference type="OrthoDB" id="5850448at2759"/>
<evidence type="ECO:0000313" key="6">
    <source>
        <dbReference type="Proteomes" id="UP000242913"/>
    </source>
</evidence>
<reference evidence="5 6" key="1">
    <citation type="submission" date="2015-12" db="EMBL/GenBank/DDBJ databases">
        <title>Draft genome of the nematode, Onchocerca flexuosa.</title>
        <authorList>
            <person name="Mitreva M."/>
        </authorList>
    </citation>
    <scope>NUCLEOTIDE SEQUENCE [LARGE SCALE GENOMIC DNA]</scope>
    <source>
        <strain evidence="5">Red Deer</strain>
    </source>
</reference>
<dbReference type="GO" id="GO:0046872">
    <property type="term" value="F:metal ion binding"/>
    <property type="evidence" value="ECO:0007669"/>
    <property type="project" value="UniProtKB-KW"/>
</dbReference>
<dbReference type="InterPro" id="IPR013547">
    <property type="entry name" value="P4H_N"/>
</dbReference>
<dbReference type="Gene3D" id="6.10.140.1460">
    <property type="match status" value="1"/>
</dbReference>
<evidence type="ECO:0000256" key="2">
    <source>
        <dbReference type="ARBA" id="ARBA00022896"/>
    </source>
</evidence>
<dbReference type="GO" id="GO:0031418">
    <property type="term" value="F:L-ascorbic acid binding"/>
    <property type="evidence" value="ECO:0007669"/>
    <property type="project" value="UniProtKB-KW"/>
</dbReference>
<sequence>MKLSLLKEKIVVLSISAELYSSIASLKAIIGAKNDIPVIINSYVVKELQKLDYLKKLLQKVEEHNDKVIRDGEETIRHPFNAFLLINGMITDWNKVIKIMRSNSADDIIRNMTRLRDIRHTYYPTEVLLFALACLKSIKPSFTFEREYREMKSKNTFNPDHPRAKDNVKEYEYLLKNNGVQHIDMRRDIPQLNNIRNKSCFDEGVWLTYEALCRQEASVNTKAQSQLYCYYKMDRPYLRLAAFKIEIVHQNPLIVLFYNVVSDHEARIMQMLAVPKACSVLLASYYSFACSFSRSMERKRIILFALNCQNDITVFQLIGSKIYNILTGNLEYSFHAIKSASLRPMEHEVVKRVDKRLELATNLETETAEDLSVRNYGIGGQFEPHLDCALLISNGDHSFKKLGTGNRVATLLIYMTEPEIGGRTVFVSNLKISVPCTRKG</sequence>
<evidence type="ECO:0000256" key="1">
    <source>
        <dbReference type="ARBA" id="ARBA00022723"/>
    </source>
</evidence>